<dbReference type="EC" id="1.14.13.-" evidence="7"/>
<dbReference type="GO" id="GO:0016491">
    <property type="term" value="F:oxidoreductase activity"/>
    <property type="evidence" value="ECO:0007669"/>
    <property type="project" value="UniProtKB-KW"/>
</dbReference>
<evidence type="ECO:0000256" key="4">
    <source>
        <dbReference type="ARBA" id="ARBA00023004"/>
    </source>
</evidence>
<dbReference type="Gene3D" id="2.102.10.10">
    <property type="entry name" value="Rieske [2Fe-2S] iron-sulphur domain"/>
    <property type="match status" value="1"/>
</dbReference>
<dbReference type="Proteomes" id="UP000051870">
    <property type="component" value="Unassembled WGS sequence"/>
</dbReference>
<dbReference type="AlphaFoldDB" id="A0A0P1IFT1"/>
<sequence length="216" mass="23342">MTHTLSLPWTPVALSSDVPPGTVIPAKLSSGPIAVWRTQSGHLSANGDRCPHRGMRLSHGFVRGETLSCIYHGWRFADDGSCTHIPAHPNLTPPSAIKCNPRQAKESGGVIWVADELPDEEPVFFEGYKPLRSLVVAADETSVREATQATDVDSGLAVNHAGTDIRLLVSDLDGEQVFVILLLAENTSPEACVSASRWAEVMRQKAERICNHGETT</sequence>
<accession>A0A0P1IFT1</accession>
<dbReference type="PROSITE" id="PS51296">
    <property type="entry name" value="RIESKE"/>
    <property type="match status" value="1"/>
</dbReference>
<keyword evidence="4" id="KW-0408">Iron</keyword>
<dbReference type="SUPFAM" id="SSF50022">
    <property type="entry name" value="ISP domain"/>
    <property type="match status" value="1"/>
</dbReference>
<dbReference type="InterPro" id="IPR017941">
    <property type="entry name" value="Rieske_2Fe-2S"/>
</dbReference>
<dbReference type="PANTHER" id="PTHR21266:SF60">
    <property type="entry name" value="3-KETOSTEROID-9-ALPHA-MONOOXYGENASE, OXYGENASE COMPONENT"/>
    <property type="match status" value="1"/>
</dbReference>
<gene>
    <name evidence="7" type="primary">ndmA</name>
    <name evidence="7" type="ORF">PH7735_03477</name>
</gene>
<keyword evidence="3 7" id="KW-0560">Oxidoreductase</keyword>
<keyword evidence="5" id="KW-0411">Iron-sulfur</keyword>
<evidence type="ECO:0000256" key="5">
    <source>
        <dbReference type="ARBA" id="ARBA00023014"/>
    </source>
</evidence>
<evidence type="ECO:0000259" key="6">
    <source>
        <dbReference type="PROSITE" id="PS51296"/>
    </source>
</evidence>
<organism evidence="7 8">
    <name type="scientific">Shimia thalassica</name>
    <dbReference type="NCBI Taxonomy" id="1715693"/>
    <lineage>
        <taxon>Bacteria</taxon>
        <taxon>Pseudomonadati</taxon>
        <taxon>Pseudomonadota</taxon>
        <taxon>Alphaproteobacteria</taxon>
        <taxon>Rhodobacterales</taxon>
        <taxon>Roseobacteraceae</taxon>
    </lineage>
</organism>
<dbReference type="GO" id="GO:0005506">
    <property type="term" value="F:iron ion binding"/>
    <property type="evidence" value="ECO:0007669"/>
    <property type="project" value="InterPro"/>
</dbReference>
<protein>
    <submittedName>
        <fullName evidence="7">Methylxanthine N1-demethylase NdmA</fullName>
        <ecNumber evidence="7">1.14.13.-</ecNumber>
    </submittedName>
</protein>
<dbReference type="GO" id="GO:0051537">
    <property type="term" value="F:2 iron, 2 sulfur cluster binding"/>
    <property type="evidence" value="ECO:0007669"/>
    <property type="project" value="UniProtKB-KW"/>
</dbReference>
<evidence type="ECO:0000256" key="1">
    <source>
        <dbReference type="ARBA" id="ARBA00022714"/>
    </source>
</evidence>
<name>A0A0P1IFT1_9RHOB</name>
<dbReference type="EMBL" id="CYTW01000005">
    <property type="protein sequence ID" value="CUK10665.1"/>
    <property type="molecule type" value="Genomic_DNA"/>
</dbReference>
<evidence type="ECO:0000313" key="7">
    <source>
        <dbReference type="EMBL" id="CUK10665.1"/>
    </source>
</evidence>
<keyword evidence="7" id="KW-0808">Transferase</keyword>
<dbReference type="InterPro" id="IPR036922">
    <property type="entry name" value="Rieske_2Fe-2S_sf"/>
</dbReference>
<evidence type="ECO:0000256" key="2">
    <source>
        <dbReference type="ARBA" id="ARBA00022723"/>
    </source>
</evidence>
<dbReference type="GeneID" id="83882454"/>
<dbReference type="PROSITE" id="PS00570">
    <property type="entry name" value="RING_HYDROXYL_ALPHA"/>
    <property type="match status" value="1"/>
</dbReference>
<feature type="domain" description="Rieske" evidence="6">
    <location>
        <begin position="10"/>
        <end position="113"/>
    </location>
</feature>
<dbReference type="PANTHER" id="PTHR21266">
    <property type="entry name" value="IRON-SULFUR DOMAIN CONTAINING PROTEIN"/>
    <property type="match status" value="1"/>
</dbReference>
<dbReference type="GO" id="GO:0008168">
    <property type="term" value="F:methyltransferase activity"/>
    <property type="evidence" value="ECO:0007669"/>
    <property type="project" value="UniProtKB-KW"/>
</dbReference>
<evidence type="ECO:0000313" key="8">
    <source>
        <dbReference type="Proteomes" id="UP000051870"/>
    </source>
</evidence>
<dbReference type="InterPro" id="IPR050584">
    <property type="entry name" value="Cholesterol_7-desaturase"/>
</dbReference>
<reference evidence="8" key="1">
    <citation type="submission" date="2015-09" db="EMBL/GenBank/DDBJ databases">
        <authorList>
            <person name="Rodrigo-Torres Lidia"/>
            <person name="Arahal R.David."/>
        </authorList>
    </citation>
    <scope>NUCLEOTIDE SEQUENCE [LARGE SCALE GENOMIC DNA]</scope>
    <source>
        <strain evidence="8">CECT 7735</strain>
    </source>
</reference>
<dbReference type="RefSeq" id="WP_058312650.1">
    <property type="nucleotide sequence ID" value="NZ_CYTW01000005.1"/>
</dbReference>
<dbReference type="GO" id="GO:0032259">
    <property type="term" value="P:methylation"/>
    <property type="evidence" value="ECO:0007669"/>
    <property type="project" value="UniProtKB-KW"/>
</dbReference>
<dbReference type="CDD" id="cd03469">
    <property type="entry name" value="Rieske_RO_Alpha_N"/>
    <property type="match status" value="1"/>
</dbReference>
<keyword evidence="2" id="KW-0479">Metal-binding</keyword>
<keyword evidence="1" id="KW-0001">2Fe-2S</keyword>
<evidence type="ECO:0000256" key="3">
    <source>
        <dbReference type="ARBA" id="ARBA00023002"/>
    </source>
</evidence>
<dbReference type="STRING" id="1715693.PH7735_03477"/>
<keyword evidence="7" id="KW-0489">Methyltransferase</keyword>
<keyword evidence="8" id="KW-1185">Reference proteome</keyword>
<proteinExistence type="predicted"/>
<dbReference type="InterPro" id="IPR015881">
    <property type="entry name" value="ARHD_Rieske_2Fe_2S"/>
</dbReference>
<dbReference type="Pfam" id="PF00355">
    <property type="entry name" value="Rieske"/>
    <property type="match status" value="1"/>
</dbReference>